<dbReference type="AlphaFoldDB" id="A0A3R7N2P7"/>
<dbReference type="GO" id="GO:0006689">
    <property type="term" value="P:ganglioside catabolic process"/>
    <property type="evidence" value="ECO:0007669"/>
    <property type="project" value="TreeGrafter"/>
</dbReference>
<dbReference type="Pfam" id="PF13859">
    <property type="entry name" value="BNR_3"/>
    <property type="match status" value="1"/>
</dbReference>
<dbReference type="InterPro" id="IPR008377">
    <property type="entry name" value="Sialidase_trypan"/>
</dbReference>
<dbReference type="Gene3D" id="2.120.10.10">
    <property type="match status" value="1"/>
</dbReference>
<evidence type="ECO:0000313" key="6">
    <source>
        <dbReference type="Proteomes" id="UP000283634"/>
    </source>
</evidence>
<dbReference type="GO" id="GO:0005737">
    <property type="term" value="C:cytoplasm"/>
    <property type="evidence" value="ECO:0007669"/>
    <property type="project" value="TreeGrafter"/>
</dbReference>
<proteinExistence type="predicted"/>
<evidence type="ECO:0000313" key="5">
    <source>
        <dbReference type="EMBL" id="RNE99096.1"/>
    </source>
</evidence>
<organism evidence="5 6">
    <name type="scientific">Trypanosoma rangeli</name>
    <dbReference type="NCBI Taxonomy" id="5698"/>
    <lineage>
        <taxon>Eukaryota</taxon>
        <taxon>Discoba</taxon>
        <taxon>Euglenozoa</taxon>
        <taxon>Kinetoplastea</taxon>
        <taxon>Metakinetoplastina</taxon>
        <taxon>Trypanosomatida</taxon>
        <taxon>Trypanosomatidae</taxon>
        <taxon>Trypanosoma</taxon>
        <taxon>Herpetosoma</taxon>
    </lineage>
</organism>
<dbReference type="OrthoDB" id="10380830at2759"/>
<dbReference type="EMBL" id="MKGL01000410">
    <property type="protein sequence ID" value="RNE99096.1"/>
    <property type="molecule type" value="Genomic_DNA"/>
</dbReference>
<gene>
    <name evidence="5" type="ORF">TraAM80_08446</name>
</gene>
<dbReference type="GO" id="GO:0016020">
    <property type="term" value="C:membrane"/>
    <property type="evidence" value="ECO:0007669"/>
    <property type="project" value="TreeGrafter"/>
</dbReference>
<dbReference type="SUPFAM" id="SSF50939">
    <property type="entry name" value="Sialidases"/>
    <property type="match status" value="1"/>
</dbReference>
<dbReference type="InterPro" id="IPR026856">
    <property type="entry name" value="Sialidase_fam"/>
</dbReference>
<keyword evidence="2" id="KW-0732">Signal</keyword>
<evidence type="ECO:0000259" key="3">
    <source>
        <dbReference type="Pfam" id="PF13859"/>
    </source>
</evidence>
<dbReference type="Pfam" id="PF22925">
    <property type="entry name" value="TS_C"/>
    <property type="match status" value="1"/>
</dbReference>
<dbReference type="SUPFAM" id="SSF49899">
    <property type="entry name" value="Concanavalin A-like lectins/glucanases"/>
    <property type="match status" value="1"/>
</dbReference>
<feature type="signal peptide" evidence="2">
    <location>
        <begin position="1"/>
        <end position="27"/>
    </location>
</feature>
<feature type="domain" description="Trans-sialidase C-terminal" evidence="4">
    <location>
        <begin position="432"/>
        <end position="629"/>
    </location>
</feature>
<dbReference type="PANTHER" id="PTHR10628:SF30">
    <property type="entry name" value="EXO-ALPHA-SIALIDASE"/>
    <property type="match status" value="1"/>
</dbReference>
<keyword evidence="1" id="KW-0677">Repeat</keyword>
<feature type="domain" description="Sialidase" evidence="3">
    <location>
        <begin position="53"/>
        <end position="379"/>
    </location>
</feature>
<dbReference type="PANTHER" id="PTHR10628">
    <property type="entry name" value="SIALIDASE"/>
    <property type="match status" value="1"/>
</dbReference>
<dbReference type="InterPro" id="IPR055239">
    <property type="entry name" value="TS_C"/>
</dbReference>
<dbReference type="GeneID" id="40332379"/>
<feature type="chain" id="PRO_5018769757" evidence="2">
    <location>
        <begin position="28"/>
        <end position="636"/>
    </location>
</feature>
<evidence type="ECO:0000256" key="2">
    <source>
        <dbReference type="SAM" id="SignalP"/>
    </source>
</evidence>
<keyword evidence="6" id="KW-1185">Reference proteome</keyword>
<accession>A0A3R7N2P7</accession>
<protein>
    <submittedName>
        <fullName evidence="5">Trans-sialidase</fullName>
    </submittedName>
</protein>
<dbReference type="CDD" id="cd15482">
    <property type="entry name" value="Sialidase_non-viral"/>
    <property type="match status" value="1"/>
</dbReference>
<reference evidence="5 6" key="1">
    <citation type="journal article" date="2018" name="BMC Genomics">
        <title>Genomic comparison of Trypanosoma conorhini and Trypanosoma rangeli to Trypanosoma cruzi strains of high and low virulence.</title>
        <authorList>
            <person name="Bradwell K.R."/>
            <person name="Koparde V.N."/>
            <person name="Matveyev A.V."/>
            <person name="Serrano M.G."/>
            <person name="Alves J.M."/>
            <person name="Parikh H."/>
            <person name="Huang B."/>
            <person name="Lee V."/>
            <person name="Espinosa-Alvarez O."/>
            <person name="Ortiz P.A."/>
            <person name="Costa-Martins A.G."/>
            <person name="Teixeira M.M."/>
            <person name="Buck G.A."/>
        </authorList>
    </citation>
    <scope>NUCLEOTIDE SEQUENCE [LARGE SCALE GENOMIC DNA]</scope>
    <source>
        <strain evidence="5 6">AM80</strain>
    </source>
</reference>
<comment type="caution">
    <text evidence="5">The sequence shown here is derived from an EMBL/GenBank/DDBJ whole genome shotgun (WGS) entry which is preliminary data.</text>
</comment>
<evidence type="ECO:0000256" key="1">
    <source>
        <dbReference type="ARBA" id="ARBA00022737"/>
    </source>
</evidence>
<dbReference type="GO" id="GO:0009313">
    <property type="term" value="P:oligosaccharide catabolic process"/>
    <property type="evidence" value="ECO:0007669"/>
    <property type="project" value="TreeGrafter"/>
</dbReference>
<dbReference type="VEuPathDB" id="TriTrypDB:TRSC58_07171"/>
<sequence length="636" mass="70887">MPRQLFSSPVLLLCVLLIFSGGHKAEANSNYEQLPDGVDVFSSQQQPGHNFDAPSLAEVNGVLIAAVHAHCSRCEDGFSKIVERHTLTNEWRTQEKWRTQRVTWGFDTPYSSVSVFNPAMAVKENKVYLLFKQDEERKSSGSSNWVDTFSGVRLYTGTRAAGSAEGDKLIRWSYSGKVFGHIFNELGKNFERHYMTGAGSGVVMVNGTVVFPMEALNDKTREYISTIVSLSSDGKRGTMAKGVPNTGCSYTTVVEKQDGELLMMISCRDGVRRVYESSDMGETWTEALGTLSRVWGNSPHRTGYGDQDGLVTATIEGKKVLLLTHPVYPNNGGFFANRIHLWLSDGAHIFDVGPISVESKYNSASSTLLYTNGELFSLYKRSDHGRERFVLVGLGDQLNRTKEVLARWKRLDNDSSKLCGSSDVGSACGASRLVGFLSNTSSATHWDDEYLCVNATVHGATKVEHGFNFSGVNSWARWPVGEQGQNQRYHFANYNFSLAATVTVNELKKNASVFGVKFDSTVSTRNRLGLLCSSENKWVVRSRTGERRLVHAPACESNKQYHVLLTREDDRFSFYVNGESLTLEEGQNEVPKSRENEEITYFYFGADDDMSDADGSVTVKNVQLYDRAFVPEKRYL</sequence>
<dbReference type="GO" id="GO:0004308">
    <property type="term" value="F:exo-alpha-sialidase activity"/>
    <property type="evidence" value="ECO:0007669"/>
    <property type="project" value="InterPro"/>
</dbReference>
<dbReference type="RefSeq" id="XP_029235002.1">
    <property type="nucleotide sequence ID" value="XM_029385197.1"/>
</dbReference>
<evidence type="ECO:0000259" key="4">
    <source>
        <dbReference type="Pfam" id="PF22925"/>
    </source>
</evidence>
<dbReference type="InterPro" id="IPR013320">
    <property type="entry name" value="ConA-like_dom_sf"/>
</dbReference>
<dbReference type="InterPro" id="IPR011040">
    <property type="entry name" value="Sialidase"/>
</dbReference>
<dbReference type="PRINTS" id="PR01803">
    <property type="entry name" value="TCSIALIDASE"/>
</dbReference>
<dbReference type="Gene3D" id="2.60.120.200">
    <property type="match status" value="1"/>
</dbReference>
<name>A0A3R7N2P7_TRYRA</name>
<dbReference type="Proteomes" id="UP000283634">
    <property type="component" value="Unassembled WGS sequence"/>
</dbReference>
<dbReference type="InterPro" id="IPR036278">
    <property type="entry name" value="Sialidase_sf"/>
</dbReference>